<reference evidence="3" key="1">
    <citation type="journal article" date="2019" name="Int. J. Syst. Evol. Microbiol.">
        <title>The Global Catalogue of Microorganisms (GCM) 10K type strain sequencing project: providing services to taxonomists for standard genome sequencing and annotation.</title>
        <authorList>
            <consortium name="The Broad Institute Genomics Platform"/>
            <consortium name="The Broad Institute Genome Sequencing Center for Infectious Disease"/>
            <person name="Wu L."/>
            <person name="Ma J."/>
        </authorList>
    </citation>
    <scope>NUCLEOTIDE SEQUENCE [LARGE SCALE GENOMIC DNA]</scope>
    <source>
        <strain evidence="3">JCM 13378</strain>
    </source>
</reference>
<evidence type="ECO:0000313" key="2">
    <source>
        <dbReference type="EMBL" id="GAA0352551.1"/>
    </source>
</evidence>
<sequence length="138" mass="15574">MRVDSSVSDIYPCLIYDNAQSAIDWLCQAFGFTCRFVVPGENEEIIHSELSLGSSVVMLSSPKKQFNWVCPHQAGGLPMMLSLYVADPDAHYKQALAAGAEIIQPLQDEEYGARGYMVKDPQGHMWYFGNYRPGQYWQ</sequence>
<dbReference type="Gene3D" id="3.30.720.120">
    <property type="match status" value="1"/>
</dbReference>
<evidence type="ECO:0000313" key="3">
    <source>
        <dbReference type="Proteomes" id="UP001501757"/>
    </source>
</evidence>
<accession>A0ABP3GUU4</accession>
<dbReference type="InterPro" id="IPR037523">
    <property type="entry name" value="VOC_core"/>
</dbReference>
<feature type="domain" description="VOC" evidence="1">
    <location>
        <begin position="2"/>
        <end position="131"/>
    </location>
</feature>
<dbReference type="PANTHER" id="PTHR34109:SF1">
    <property type="entry name" value="VOC DOMAIN-CONTAINING PROTEIN"/>
    <property type="match status" value="1"/>
</dbReference>
<comment type="caution">
    <text evidence="2">The sequence shown here is derived from an EMBL/GenBank/DDBJ whole genome shotgun (WGS) entry which is preliminary data.</text>
</comment>
<keyword evidence="3" id="KW-1185">Reference proteome</keyword>
<dbReference type="RefSeq" id="WP_343843921.1">
    <property type="nucleotide sequence ID" value="NZ_BAAAEI010000006.1"/>
</dbReference>
<dbReference type="Gene3D" id="3.30.720.110">
    <property type="match status" value="1"/>
</dbReference>
<evidence type="ECO:0000259" key="1">
    <source>
        <dbReference type="PROSITE" id="PS51819"/>
    </source>
</evidence>
<dbReference type="InterPro" id="IPR004360">
    <property type="entry name" value="Glyas_Fos-R_dOase_dom"/>
</dbReference>
<dbReference type="PANTHER" id="PTHR34109">
    <property type="entry name" value="BNAUNNG04460D PROTEIN-RELATED"/>
    <property type="match status" value="1"/>
</dbReference>
<organism evidence="2 3">
    <name type="scientific">Bowmanella denitrificans</name>
    <dbReference type="NCBI Taxonomy" id="366582"/>
    <lineage>
        <taxon>Bacteria</taxon>
        <taxon>Pseudomonadati</taxon>
        <taxon>Pseudomonadota</taxon>
        <taxon>Gammaproteobacteria</taxon>
        <taxon>Alteromonadales</taxon>
        <taxon>Alteromonadaceae</taxon>
        <taxon>Bowmanella</taxon>
    </lineage>
</organism>
<gene>
    <name evidence="2" type="ORF">GCM10009092_16160</name>
</gene>
<proteinExistence type="predicted"/>
<dbReference type="Pfam" id="PF00903">
    <property type="entry name" value="Glyoxalase"/>
    <property type="match status" value="1"/>
</dbReference>
<dbReference type="EMBL" id="BAAAEI010000006">
    <property type="protein sequence ID" value="GAA0352551.1"/>
    <property type="molecule type" value="Genomic_DNA"/>
</dbReference>
<protein>
    <submittedName>
        <fullName evidence="2">VOC family protein</fullName>
    </submittedName>
</protein>
<dbReference type="PROSITE" id="PS51819">
    <property type="entry name" value="VOC"/>
    <property type="match status" value="1"/>
</dbReference>
<dbReference type="InterPro" id="IPR029068">
    <property type="entry name" value="Glyas_Bleomycin-R_OHBP_Dase"/>
</dbReference>
<dbReference type="SUPFAM" id="SSF54593">
    <property type="entry name" value="Glyoxalase/Bleomycin resistance protein/Dihydroxybiphenyl dioxygenase"/>
    <property type="match status" value="1"/>
</dbReference>
<dbReference type="Proteomes" id="UP001501757">
    <property type="component" value="Unassembled WGS sequence"/>
</dbReference>
<name>A0ABP3GUU4_9ALTE</name>